<proteinExistence type="predicted"/>
<accession>A0A833L0Q4</accession>
<gene>
    <name evidence="1" type="ORF">FD145_1026</name>
</gene>
<dbReference type="Gene3D" id="3.40.140.10">
    <property type="entry name" value="Cytidine Deaminase, domain 2"/>
    <property type="match status" value="1"/>
</dbReference>
<dbReference type="Proteomes" id="UP000488506">
    <property type="component" value="Unassembled WGS sequence"/>
</dbReference>
<dbReference type="SUPFAM" id="SSF102712">
    <property type="entry name" value="JAB1/MPN domain"/>
    <property type="match status" value="1"/>
</dbReference>
<evidence type="ECO:0000313" key="2">
    <source>
        <dbReference type="Proteomes" id="UP000488506"/>
    </source>
</evidence>
<dbReference type="AlphaFoldDB" id="A0A833L0Q4"/>
<name>A0A833L0Q4_UNCSA</name>
<organism evidence="1 2">
    <name type="scientific">Candidatus Saganbacteria bacterium</name>
    <dbReference type="NCBI Taxonomy" id="2575572"/>
    <lineage>
        <taxon>Bacteria</taxon>
        <taxon>Bacillati</taxon>
        <taxon>Saganbacteria</taxon>
    </lineage>
</organism>
<evidence type="ECO:0000313" key="1">
    <source>
        <dbReference type="EMBL" id="KAF0133914.1"/>
    </source>
</evidence>
<protein>
    <recommendedName>
        <fullName evidence="3">JAB domain-containing protein</fullName>
    </recommendedName>
</protein>
<reference evidence="1 2" key="1">
    <citation type="submission" date="2019-12" db="EMBL/GenBank/DDBJ databases">
        <authorList>
            <person name="Wolfe R."/>
            <person name="Danczak R."/>
            <person name="Wilkins M."/>
        </authorList>
    </citation>
    <scope>NUCLEOTIDE SEQUENCE [LARGE SCALE GENOMIC DNA]</scope>
    <source>
        <strain evidence="1">X2_MaxBin.013</strain>
    </source>
</reference>
<comment type="caution">
    <text evidence="1">The sequence shown here is derived from an EMBL/GenBank/DDBJ whole genome shotgun (WGS) entry which is preliminary data.</text>
</comment>
<evidence type="ECO:0008006" key="3">
    <source>
        <dbReference type="Google" id="ProtNLM"/>
    </source>
</evidence>
<dbReference type="EMBL" id="WPAF01000016">
    <property type="protein sequence ID" value="KAF0133914.1"/>
    <property type="molecule type" value="Genomic_DNA"/>
</dbReference>
<sequence>MGGRGNVILGIFPLNNFAGFEGREKFEISSYMTSSVFEFFKKKKIQVMGFYHSHPERNLPIPSKQDVLASQIIPAIRLNMIVSINDILDVNCALFETIGGKPIKQTIKVVQDSKIDQYLI</sequence>